<dbReference type="GO" id="GO:0003984">
    <property type="term" value="F:acetolactate synthase activity"/>
    <property type="evidence" value="ECO:0007669"/>
    <property type="project" value="UniProtKB-EC"/>
</dbReference>
<dbReference type="GO" id="GO:0050660">
    <property type="term" value="F:flavin adenine dinucleotide binding"/>
    <property type="evidence" value="ECO:0007669"/>
    <property type="project" value="TreeGrafter"/>
</dbReference>
<dbReference type="GO" id="GO:0009097">
    <property type="term" value="P:isoleucine biosynthetic process"/>
    <property type="evidence" value="ECO:0007669"/>
    <property type="project" value="TreeGrafter"/>
</dbReference>
<comment type="similarity">
    <text evidence="1 3">Belongs to the TPP enzyme family.</text>
</comment>
<comment type="caution">
    <text evidence="8">The sequence shown here is derived from an EMBL/GenBank/DDBJ whole genome shotgun (WGS) entry which is preliminary data.</text>
</comment>
<dbReference type="InterPro" id="IPR012000">
    <property type="entry name" value="Thiamin_PyroP_enz_cen_dom"/>
</dbReference>
<dbReference type="GO" id="GO:0000287">
    <property type="term" value="F:magnesium ion binding"/>
    <property type="evidence" value="ECO:0007669"/>
    <property type="project" value="InterPro"/>
</dbReference>
<protein>
    <submittedName>
        <fullName evidence="8">Acetolactate synthase-1/2/3 large subunit</fullName>
        <ecNumber evidence="8">2.2.1.6</ecNumber>
    </submittedName>
</protein>
<evidence type="ECO:0000313" key="8">
    <source>
        <dbReference type="EMBL" id="MBB4682494.1"/>
    </source>
</evidence>
<dbReference type="Proteomes" id="UP000533598">
    <property type="component" value="Unassembled WGS sequence"/>
</dbReference>
<evidence type="ECO:0000259" key="5">
    <source>
        <dbReference type="Pfam" id="PF00205"/>
    </source>
</evidence>
<dbReference type="Pfam" id="PF02776">
    <property type="entry name" value="TPP_enzyme_N"/>
    <property type="match status" value="1"/>
</dbReference>
<feature type="domain" description="Thiamine pyrophosphate enzyme N-terminal TPP-binding" evidence="7">
    <location>
        <begin position="3"/>
        <end position="121"/>
    </location>
</feature>
<evidence type="ECO:0000256" key="2">
    <source>
        <dbReference type="ARBA" id="ARBA00023052"/>
    </source>
</evidence>
<keyword evidence="2 3" id="KW-0786">Thiamine pyrophosphate</keyword>
<dbReference type="Gene3D" id="3.40.50.970">
    <property type="match status" value="2"/>
</dbReference>
<dbReference type="InterPro" id="IPR012001">
    <property type="entry name" value="Thiamin_PyroP_enz_TPP-bd_dom"/>
</dbReference>
<dbReference type="RefSeq" id="WP_185009845.1">
    <property type="nucleotide sequence ID" value="NZ_BAAAUI010000072.1"/>
</dbReference>
<dbReference type="CDD" id="cd07035">
    <property type="entry name" value="TPP_PYR_POX_like"/>
    <property type="match status" value="1"/>
</dbReference>
<feature type="compositionally biased region" description="Low complexity" evidence="4">
    <location>
        <begin position="522"/>
        <end position="533"/>
    </location>
</feature>
<evidence type="ECO:0000313" key="9">
    <source>
        <dbReference type="Proteomes" id="UP000533598"/>
    </source>
</evidence>
<keyword evidence="9" id="KW-1185">Reference proteome</keyword>
<accession>A0A7W7G0R2</accession>
<dbReference type="GO" id="GO:0030976">
    <property type="term" value="F:thiamine pyrophosphate binding"/>
    <property type="evidence" value="ECO:0007669"/>
    <property type="project" value="InterPro"/>
</dbReference>
<dbReference type="PANTHER" id="PTHR18968">
    <property type="entry name" value="THIAMINE PYROPHOSPHATE ENZYMES"/>
    <property type="match status" value="1"/>
</dbReference>
<dbReference type="Gene3D" id="3.40.50.1220">
    <property type="entry name" value="TPP-binding domain"/>
    <property type="match status" value="1"/>
</dbReference>
<dbReference type="CDD" id="cd00568">
    <property type="entry name" value="TPP_enzymes"/>
    <property type="match status" value="1"/>
</dbReference>
<dbReference type="SUPFAM" id="SSF52467">
    <property type="entry name" value="DHS-like NAD/FAD-binding domain"/>
    <property type="match status" value="1"/>
</dbReference>
<evidence type="ECO:0000256" key="3">
    <source>
        <dbReference type="RuleBase" id="RU362132"/>
    </source>
</evidence>
<dbReference type="Pfam" id="PF02775">
    <property type="entry name" value="TPP_enzyme_C"/>
    <property type="match status" value="1"/>
</dbReference>
<dbReference type="InterPro" id="IPR045229">
    <property type="entry name" value="TPP_enz"/>
</dbReference>
<dbReference type="SUPFAM" id="SSF52518">
    <property type="entry name" value="Thiamin diphosphate-binding fold (THDP-binding)"/>
    <property type="match status" value="2"/>
</dbReference>
<evidence type="ECO:0000259" key="7">
    <source>
        <dbReference type="Pfam" id="PF02776"/>
    </source>
</evidence>
<sequence>MRMTGGQALVAQLLAEGVRDLAGVPHDLVGPATEAIARTGGALRFYAARHEQAAARMADGYARASGRIGVCLVGPGAGVLDALSGLASAHSRSTPVLLLAGQTPSHLLGAGLGLPHELPDQSGVLAALTTHCALARRPEQVPAMVRTAVRALRSGRPRPVALELPPDVLAAEADIRLLDPGLDTGCPVRPDAGEIEAAAKLLRGARRPVLYAGWGVQAADADAELLALAESLGAPVVTSLGGPGAIPGDHPLAFPHLAGRQLLRAADVVLAVGARFLETTGEPNRIGAHTRLVLLNADEHDFGPPREPDVTVHADARLGLAALAEAVGQVRGRGWPVSTVDRIWAWTARELTACGPQLGWVSALRKAIPADGVLVDEVGPIGCVVPSAYPVLEPRTFLAAGQDGGLGGAFATALGARLAQPDRPVVALLGDGVSAWNPQELATAKRYRIGVVAVVFNENPAGVDFLGLAKAFGVRGFRASDPDALCAAVAQAVNLGEPALVEVPTGPMPSPGHLVRERRSPRPAVSVRRGPFG</sequence>
<gene>
    <name evidence="8" type="ORF">HNR67_008612</name>
</gene>
<dbReference type="GO" id="GO:0009099">
    <property type="term" value="P:L-valine biosynthetic process"/>
    <property type="evidence" value="ECO:0007669"/>
    <property type="project" value="TreeGrafter"/>
</dbReference>
<evidence type="ECO:0000259" key="6">
    <source>
        <dbReference type="Pfam" id="PF02775"/>
    </source>
</evidence>
<proteinExistence type="inferred from homology"/>
<dbReference type="AlphaFoldDB" id="A0A7W7G0R2"/>
<feature type="domain" description="Thiamine pyrophosphate enzyme central" evidence="5">
    <location>
        <begin position="195"/>
        <end position="323"/>
    </location>
</feature>
<feature type="domain" description="Thiamine pyrophosphate enzyme TPP-binding" evidence="6">
    <location>
        <begin position="381"/>
        <end position="459"/>
    </location>
</feature>
<dbReference type="EC" id="2.2.1.6" evidence="8"/>
<dbReference type="GO" id="GO:0005948">
    <property type="term" value="C:acetolactate synthase complex"/>
    <property type="evidence" value="ECO:0007669"/>
    <property type="project" value="TreeGrafter"/>
</dbReference>
<keyword evidence="8" id="KW-0808">Transferase</keyword>
<dbReference type="PANTHER" id="PTHR18968:SF167">
    <property type="entry name" value="ACETOLACTATE SYNTHASE LARGE SUBUNIT ILVB2-RELATED"/>
    <property type="match status" value="1"/>
</dbReference>
<dbReference type="InterPro" id="IPR011766">
    <property type="entry name" value="TPP_enzyme_TPP-bd"/>
</dbReference>
<evidence type="ECO:0000256" key="4">
    <source>
        <dbReference type="SAM" id="MobiDB-lite"/>
    </source>
</evidence>
<dbReference type="EMBL" id="JACHMH010000001">
    <property type="protein sequence ID" value="MBB4682494.1"/>
    <property type="molecule type" value="Genomic_DNA"/>
</dbReference>
<dbReference type="InterPro" id="IPR029035">
    <property type="entry name" value="DHS-like_NAD/FAD-binding_dom"/>
</dbReference>
<dbReference type="InterPro" id="IPR029061">
    <property type="entry name" value="THDP-binding"/>
</dbReference>
<dbReference type="Pfam" id="PF00205">
    <property type="entry name" value="TPP_enzyme_M"/>
    <property type="match status" value="1"/>
</dbReference>
<name>A0A7W7G0R2_9PSEU</name>
<evidence type="ECO:0000256" key="1">
    <source>
        <dbReference type="ARBA" id="ARBA00007812"/>
    </source>
</evidence>
<organism evidence="8 9">
    <name type="scientific">Crossiella cryophila</name>
    <dbReference type="NCBI Taxonomy" id="43355"/>
    <lineage>
        <taxon>Bacteria</taxon>
        <taxon>Bacillati</taxon>
        <taxon>Actinomycetota</taxon>
        <taxon>Actinomycetes</taxon>
        <taxon>Pseudonocardiales</taxon>
        <taxon>Pseudonocardiaceae</taxon>
        <taxon>Crossiella</taxon>
    </lineage>
</organism>
<feature type="region of interest" description="Disordered" evidence="4">
    <location>
        <begin position="503"/>
        <end position="533"/>
    </location>
</feature>
<reference evidence="8 9" key="1">
    <citation type="submission" date="2020-08" db="EMBL/GenBank/DDBJ databases">
        <title>Sequencing the genomes of 1000 actinobacteria strains.</title>
        <authorList>
            <person name="Klenk H.-P."/>
        </authorList>
    </citation>
    <scope>NUCLEOTIDE SEQUENCE [LARGE SCALE GENOMIC DNA]</scope>
    <source>
        <strain evidence="8 9">DSM 44230</strain>
    </source>
</reference>